<dbReference type="SUPFAM" id="SSF56935">
    <property type="entry name" value="Porins"/>
    <property type="match status" value="1"/>
</dbReference>
<dbReference type="Gene3D" id="1.25.40.10">
    <property type="entry name" value="Tetratricopeptide repeat domain"/>
    <property type="match status" value="1"/>
</dbReference>
<evidence type="ECO:0000313" key="3">
    <source>
        <dbReference type="EMBL" id="ROH85526.1"/>
    </source>
</evidence>
<organism evidence="3 4">
    <name type="scientific">Pseudomethylobacillus aquaticus</name>
    <dbReference type="NCBI Taxonomy" id="2676064"/>
    <lineage>
        <taxon>Bacteria</taxon>
        <taxon>Pseudomonadati</taxon>
        <taxon>Pseudomonadota</taxon>
        <taxon>Betaproteobacteria</taxon>
        <taxon>Nitrosomonadales</taxon>
        <taxon>Methylophilaceae</taxon>
        <taxon>Pseudomethylobacillus</taxon>
    </lineage>
</organism>
<evidence type="ECO:0000256" key="1">
    <source>
        <dbReference type="SAM" id="SignalP"/>
    </source>
</evidence>
<feature type="signal peptide" evidence="1">
    <location>
        <begin position="1"/>
        <end position="38"/>
    </location>
</feature>
<dbReference type="Pfam" id="PF19413">
    <property type="entry name" value="YaiO"/>
    <property type="match status" value="1"/>
</dbReference>
<accession>A0A3N0UY95</accession>
<comment type="caution">
    <text evidence="3">The sequence shown here is derived from an EMBL/GenBank/DDBJ whole genome shotgun (WGS) entry which is preliminary data.</text>
</comment>
<dbReference type="AlphaFoldDB" id="A0A3N0UY95"/>
<keyword evidence="1" id="KW-0732">Signal</keyword>
<dbReference type="InterPro" id="IPR019734">
    <property type="entry name" value="TPR_rpt"/>
</dbReference>
<feature type="chain" id="PRO_5018239684" evidence="1">
    <location>
        <begin position="39"/>
        <end position="430"/>
    </location>
</feature>
<dbReference type="InterPro" id="IPR011990">
    <property type="entry name" value="TPR-like_helical_dom_sf"/>
</dbReference>
<feature type="domain" description="YaiO beta-barrel" evidence="2">
    <location>
        <begin position="206"/>
        <end position="377"/>
    </location>
</feature>
<dbReference type="Pfam" id="PF14559">
    <property type="entry name" value="TPR_19"/>
    <property type="match status" value="1"/>
</dbReference>
<dbReference type="EMBL" id="RJVP01000005">
    <property type="protein sequence ID" value="ROH85526.1"/>
    <property type="molecule type" value="Genomic_DNA"/>
</dbReference>
<evidence type="ECO:0000313" key="4">
    <source>
        <dbReference type="Proteomes" id="UP000275137"/>
    </source>
</evidence>
<dbReference type="SUPFAM" id="SSF48452">
    <property type="entry name" value="TPR-like"/>
    <property type="match status" value="1"/>
</dbReference>
<protein>
    <submittedName>
        <fullName evidence="3">YaiO family outer membrane beta-barrel protein</fullName>
    </submittedName>
</protein>
<evidence type="ECO:0000259" key="2">
    <source>
        <dbReference type="Pfam" id="PF19413"/>
    </source>
</evidence>
<proteinExistence type="predicted"/>
<dbReference type="Proteomes" id="UP000275137">
    <property type="component" value="Unassembled WGS sequence"/>
</dbReference>
<reference evidence="3 4" key="1">
    <citation type="submission" date="2018-10" db="EMBL/GenBank/DDBJ databases">
        <authorList>
            <person name="Chen W.-M."/>
        </authorList>
    </citation>
    <scope>NUCLEOTIDE SEQUENCE [LARGE SCALE GENOMIC DNA]</scope>
    <source>
        <strain evidence="3 4">H-5</strain>
    </source>
</reference>
<dbReference type="InterPro" id="IPR030887">
    <property type="entry name" value="Beta-barrel_YaiO"/>
</dbReference>
<dbReference type="SMART" id="SM00028">
    <property type="entry name" value="TPR"/>
    <property type="match status" value="3"/>
</dbReference>
<name>A0A3N0UY95_9PROT</name>
<sequence length="430" mass="48810">MKYWPESDVMSKRPERQTSRLRDALAMVCLLASLAAHAAALETAQQKMQTQDYAAAEQLLREVLNSEPDNVEARALLARSLLRQQRYAEAAEAYQWLLTRYPQDSDVALGLAQSHLWGGEPQAALDVVTPAREHNPAYADLWRLNIQALMSLQVPQRDQALSLQTEAAQLFPQASWDLVPPAMPASSEPGIVLTNIERTLDPRHDQQVELSLFQDFLSRGNRNWQGVQLDLIHRIGPRQVVYGALRRSERFDETDHELMAGAYLPLNQRLTLNVEGMYSPAHKVVARNSLLASLQYALDDGWVLHAGVRHAEYNASSATLLPLGVERYVGNWRFAYSPTPIFTEGRTLYNHRIQVSRYYHDNSFITASYSRGEESDQFLSTFLISDVYSFGLNGRHWLNQDWAVSWQLNQTQQGDSYQRNGIGIGLRRAF</sequence>
<gene>
    <name evidence="3" type="primary">yaiO</name>
    <name evidence="3" type="ORF">ED236_10125</name>
</gene>
<dbReference type="NCBIfam" id="TIGR04390">
    <property type="entry name" value="OMP_YaiO_dom"/>
    <property type="match status" value="1"/>
</dbReference>
<keyword evidence="4" id="KW-1185">Reference proteome</keyword>